<gene>
    <name evidence="2" type="ORF">CWD88_05970</name>
</gene>
<evidence type="ECO:0000313" key="3">
    <source>
        <dbReference type="Proteomes" id="UP000231878"/>
    </source>
</evidence>
<dbReference type="AlphaFoldDB" id="A0AAX0UFT1"/>
<sequence>MSEFGCGDITGWQKRRATVRRRAGQDAGFGASPERSAARRPVPTGRAAPHAFFAQRGFYPIRQSSPAT</sequence>
<dbReference type="Proteomes" id="UP000231878">
    <property type="component" value="Unassembled WGS sequence"/>
</dbReference>
<name>A0AAX0UFT1_BURPE</name>
<organism evidence="2 3">
    <name type="scientific">Burkholderia pseudomallei</name>
    <name type="common">Pseudomonas pseudomallei</name>
    <dbReference type="NCBI Taxonomy" id="28450"/>
    <lineage>
        <taxon>Bacteria</taxon>
        <taxon>Pseudomonadati</taxon>
        <taxon>Pseudomonadota</taxon>
        <taxon>Betaproteobacteria</taxon>
        <taxon>Burkholderiales</taxon>
        <taxon>Burkholderiaceae</taxon>
        <taxon>Burkholderia</taxon>
        <taxon>pseudomallei group</taxon>
    </lineage>
</organism>
<comment type="caution">
    <text evidence="2">The sequence shown here is derived from an EMBL/GenBank/DDBJ whole genome shotgun (WGS) entry which is preliminary data.</text>
</comment>
<feature type="region of interest" description="Disordered" evidence="1">
    <location>
        <begin position="16"/>
        <end position="68"/>
    </location>
</feature>
<reference evidence="2 3" key="1">
    <citation type="submission" date="2017-11" db="EMBL/GenBank/DDBJ databases">
        <title>Molecular characterization of Burkholderia pseudomallei and closely related isolates from Vietnam.</title>
        <authorList>
            <person name="Ustinov D.V."/>
            <person name="Antonov A.S."/>
            <person name="Avdusheva E.F."/>
            <person name="Shpak I.M."/>
            <person name="Zakharova I.B."/>
            <person name="Thi L.A."/>
            <person name="Teteryatnikova N."/>
            <person name="Lopasteyskaya Y.A."/>
            <person name="Kuzyutina J.A."/>
            <person name="Ngo T.N."/>
            <person name="Victorov D.V."/>
        </authorList>
    </citation>
    <scope>NUCLEOTIDE SEQUENCE [LARGE SCALE GENOMIC DNA]</scope>
    <source>
        <strain evidence="2 3">V1512</strain>
    </source>
</reference>
<dbReference type="EMBL" id="PHRB01000004">
    <property type="protein sequence ID" value="PJO67220.1"/>
    <property type="molecule type" value="Genomic_DNA"/>
</dbReference>
<protein>
    <submittedName>
        <fullName evidence="2">Uncharacterized protein</fullName>
    </submittedName>
</protein>
<evidence type="ECO:0000313" key="2">
    <source>
        <dbReference type="EMBL" id="PJO67220.1"/>
    </source>
</evidence>
<accession>A0AAX0UFT1</accession>
<proteinExistence type="predicted"/>
<evidence type="ECO:0000256" key="1">
    <source>
        <dbReference type="SAM" id="MobiDB-lite"/>
    </source>
</evidence>